<evidence type="ECO:0000313" key="8">
    <source>
        <dbReference type="EMBL" id="RAK38086.1"/>
    </source>
</evidence>
<comment type="cofactor">
    <cofactor evidence="1">
        <name>pyridoxal 5'-phosphate</name>
        <dbReference type="ChEBI" id="CHEBI:597326"/>
    </cofactor>
</comment>
<keyword evidence="3" id="KW-0597">Phosphoprotein</keyword>
<dbReference type="PANTHER" id="PTHR43775">
    <property type="entry name" value="FATTY ACID SYNTHASE"/>
    <property type="match status" value="1"/>
</dbReference>
<protein>
    <submittedName>
        <fullName evidence="8">8-amino-7-oxononanoate synthase</fullName>
    </submittedName>
</protein>
<dbReference type="SMART" id="SM00825">
    <property type="entry name" value="PKS_KS"/>
    <property type="match status" value="1"/>
</dbReference>
<evidence type="ECO:0000256" key="5">
    <source>
        <dbReference type="ARBA" id="ARBA00022898"/>
    </source>
</evidence>
<dbReference type="Pfam" id="PF02801">
    <property type="entry name" value="Ketoacyl-synt_C"/>
    <property type="match status" value="1"/>
</dbReference>
<dbReference type="CDD" id="cd00833">
    <property type="entry name" value="PKS"/>
    <property type="match status" value="1"/>
</dbReference>
<dbReference type="InterPro" id="IPR016035">
    <property type="entry name" value="Acyl_Trfase/lysoPLipase"/>
</dbReference>
<dbReference type="InterPro" id="IPR001227">
    <property type="entry name" value="Ac_transferase_dom_sf"/>
</dbReference>
<sequence>MGTSVDIAIVGLSCRFPGARDVTEFWANSLNAAQQFGPVPADRWNHETFFSTDFREKYATYTDRVAFIPEVERFAALHHRIPPRRAKAMDPQHRLLVDLAREAVQDAGWERGEFDRSRTGVFVGLSSSDYRDIAGARVIATMLADGSLPAGGHDPALIEAVAEAAAAIEPAQSFSLAGNLLNMAPCTVSELLDLGGPAFAVDAACSSAMVALHEAVNHLRTGSCTTALVGGVFINMTPSALIGFSRVGALSPAGVCRPFDTRADGFVLGEGGALAVLRPLDDAIAAGDRIYAVLNGIGTANDGRGAGPMTPKAEGQEAAMRAAYRDAGLEPGAIDFLEAHGTGTAVGDRVEIEAIRRVREGHSDNRPCYLSSGKATIGHTLPAAGAAGILRASLALHHSTIPPQPAITENPDLPLAAANLSITTEPREWPEVGDDRRRAGVNSFGFGGTNVHAVLSEAPDPLDEGEKSGHDGRPWLVLITAGNVELLSAYAKRLSTMVSTHPALTPAAVARTMATRQALPARLAVMCRTRAELAGRLALAAQELATGTLGKLGPGLYASETPLGEDDRKVAFLFPGQGSLRPGVLRDLVERFPLFARYAGPLADTVDKRTGIAVSDLLCEDPGPDAEAQVSATQVCQPGLGVTGISMTQLLADCGVTPDIALGHSVGELVAAVSAGALTPDDGLDFLIERGAAVTAGDEPAPGTMAAIKADARAFEELRSGIRGVWAGCYNHSAQTVASGHREAVENLVERCRTRGIPAVELRVSHAFHSPLMAEVDGRVAAYAADLAVRTPTALFFSSVDPQAPAEPDELRTLWGRQTSSPVMFRDAVDNAVGAGARILVQVCSGDALLGMAAQIPSSAPLDKIALMPAEPDDGYALLEGLGRLAVAGVPVDLTPLFAGLGVPLLTLPPSPLVTQHYSIRRAREDGPRRAVTRAVRPAVTPAPVAELEVRIPERMALPAATTRNAATRNVVTRNGDPTTVNDVILLMREQLAVLRGIGAEPVPAIEAPVVSAAQPVAAIEGPPPVVVKEAVVKEAPAPKRPSVPAQKAAPSDTSQIVSELAVMIGKISAYPSDLVRADQSFGTDLGFDSIMTAELVSAVKRRWPDLELDPADVFEVSTVGELAQVLSVALGGGTPAPAPVSAPAHAAPVVPSAERSLVAPPRKEVADVAYLPEVVEFQRRGVMLDRVGVTNPYYLVHDSVIGRATKVGGRQLISFSSYNYLGLSGHPMVAYAVKEAVERYGSSVSAARILSGNRALHDELDRALAELVGAEDAITLIGGHATNVSVIGHLVGPDDLIVHDALAHDSILQGCRLSGAARQPFAHQDYAALDALLTQTRDRYRRVLIVVEGVYSMDGDICDLPALIALKKKHGALLMVDEAHSIGVLGARGGGVGEHFGIDRADVDIWMGTLSKSLASCGGYLAGRHELIEYMRYTLPGFIFSAGMSPANAAAALAALHILREEPQRLAALHNNSAMFLRLARQAGVDTGPSDGTPVIPAITGDSIKALRLSDTLLKNGVSANPILYPAVKEKLARLRFFITAEHTTEDIEHTVDLLARHLDPATVPQPA</sequence>
<evidence type="ECO:0000256" key="2">
    <source>
        <dbReference type="ARBA" id="ARBA00022450"/>
    </source>
</evidence>
<dbReference type="InterPro" id="IPR015422">
    <property type="entry name" value="PyrdxlP-dep_Trfase_small"/>
</dbReference>
<accession>A0A327ZCG3</accession>
<dbReference type="Gene3D" id="3.90.1150.10">
    <property type="entry name" value="Aspartate Aminotransferase, domain 1"/>
    <property type="match status" value="1"/>
</dbReference>
<dbReference type="SUPFAM" id="SSF53901">
    <property type="entry name" value="Thiolase-like"/>
    <property type="match status" value="1"/>
</dbReference>
<dbReference type="PROSITE" id="PS00606">
    <property type="entry name" value="KS3_1"/>
    <property type="match status" value="1"/>
</dbReference>
<dbReference type="Pfam" id="PF16197">
    <property type="entry name" value="KAsynt_C_assoc"/>
    <property type="match status" value="1"/>
</dbReference>
<keyword evidence="4" id="KW-0808">Transferase</keyword>
<dbReference type="GO" id="GO:0005737">
    <property type="term" value="C:cytoplasm"/>
    <property type="evidence" value="ECO:0007669"/>
    <property type="project" value="TreeGrafter"/>
</dbReference>
<dbReference type="InterPro" id="IPR016036">
    <property type="entry name" value="Malonyl_transacylase_ACP-bd"/>
</dbReference>
<dbReference type="GO" id="GO:0071770">
    <property type="term" value="P:DIM/DIP cell wall layer assembly"/>
    <property type="evidence" value="ECO:0007669"/>
    <property type="project" value="TreeGrafter"/>
</dbReference>
<keyword evidence="2" id="KW-0596">Phosphopantetheine</keyword>
<dbReference type="InterPro" id="IPR014030">
    <property type="entry name" value="Ketoacyl_synth_N"/>
</dbReference>
<dbReference type="PROSITE" id="PS00012">
    <property type="entry name" value="PHOSPHOPANTETHEINE"/>
    <property type="match status" value="1"/>
</dbReference>
<dbReference type="Pfam" id="PF00698">
    <property type="entry name" value="Acyl_transf_1"/>
    <property type="match status" value="1"/>
</dbReference>
<dbReference type="InterPro" id="IPR004839">
    <property type="entry name" value="Aminotransferase_I/II_large"/>
</dbReference>
<dbReference type="InterPro" id="IPR032821">
    <property type="entry name" value="PKS_assoc"/>
</dbReference>
<dbReference type="InterPro" id="IPR016039">
    <property type="entry name" value="Thiolase-like"/>
</dbReference>
<dbReference type="InterPro" id="IPR018201">
    <property type="entry name" value="Ketoacyl_synth_AS"/>
</dbReference>
<dbReference type="GO" id="GO:0006633">
    <property type="term" value="P:fatty acid biosynthetic process"/>
    <property type="evidence" value="ECO:0007669"/>
    <property type="project" value="InterPro"/>
</dbReference>
<dbReference type="InterPro" id="IPR015424">
    <property type="entry name" value="PyrdxlP-dep_Trfase"/>
</dbReference>
<organism evidence="8 9">
    <name type="scientific">Actinoplanes lutulentus</name>
    <dbReference type="NCBI Taxonomy" id="1287878"/>
    <lineage>
        <taxon>Bacteria</taxon>
        <taxon>Bacillati</taxon>
        <taxon>Actinomycetota</taxon>
        <taxon>Actinomycetes</taxon>
        <taxon>Micromonosporales</taxon>
        <taxon>Micromonosporaceae</taxon>
        <taxon>Actinoplanes</taxon>
    </lineage>
</organism>
<dbReference type="InterPro" id="IPR001917">
    <property type="entry name" value="Aminotrans_II_pyridoxalP_BS"/>
</dbReference>
<dbReference type="PROSITE" id="PS52004">
    <property type="entry name" value="KS3_2"/>
    <property type="match status" value="1"/>
</dbReference>
<comment type="caution">
    <text evidence="8">The sequence shown here is derived from an EMBL/GenBank/DDBJ whole genome shotgun (WGS) entry which is preliminary data.</text>
</comment>
<gene>
    <name evidence="8" type="ORF">B0I29_10532</name>
</gene>
<dbReference type="SUPFAM" id="SSF53383">
    <property type="entry name" value="PLP-dependent transferases"/>
    <property type="match status" value="1"/>
</dbReference>
<dbReference type="EMBL" id="QLMJ01000005">
    <property type="protein sequence ID" value="RAK38086.1"/>
    <property type="molecule type" value="Genomic_DNA"/>
</dbReference>
<feature type="domain" description="Carrier" evidence="6">
    <location>
        <begin position="1052"/>
        <end position="1131"/>
    </location>
</feature>
<dbReference type="InterPro" id="IPR006162">
    <property type="entry name" value="Ppantetheine_attach_site"/>
</dbReference>
<dbReference type="Gene3D" id="1.10.1200.10">
    <property type="entry name" value="ACP-like"/>
    <property type="match status" value="1"/>
</dbReference>
<dbReference type="Pfam" id="PF00550">
    <property type="entry name" value="PP-binding"/>
    <property type="match status" value="1"/>
</dbReference>
<dbReference type="InterPro" id="IPR020841">
    <property type="entry name" value="PKS_Beta-ketoAc_synthase_dom"/>
</dbReference>
<dbReference type="InterPro" id="IPR020806">
    <property type="entry name" value="PKS_PP-bd"/>
</dbReference>
<evidence type="ECO:0000256" key="1">
    <source>
        <dbReference type="ARBA" id="ARBA00001933"/>
    </source>
</evidence>
<dbReference type="InterPro" id="IPR050091">
    <property type="entry name" value="PKS_NRPS_Biosynth_Enz"/>
</dbReference>
<dbReference type="InterPro" id="IPR009081">
    <property type="entry name" value="PP-bd_ACP"/>
</dbReference>
<dbReference type="GO" id="GO:0004312">
    <property type="term" value="F:fatty acid synthase activity"/>
    <property type="evidence" value="ECO:0007669"/>
    <property type="project" value="TreeGrafter"/>
</dbReference>
<dbReference type="Gene3D" id="3.30.70.3290">
    <property type="match status" value="1"/>
</dbReference>
<dbReference type="GO" id="GO:0030170">
    <property type="term" value="F:pyridoxal phosphate binding"/>
    <property type="evidence" value="ECO:0007669"/>
    <property type="project" value="InterPro"/>
</dbReference>
<dbReference type="GO" id="GO:0031177">
    <property type="term" value="F:phosphopantetheine binding"/>
    <property type="evidence" value="ECO:0007669"/>
    <property type="project" value="InterPro"/>
</dbReference>
<dbReference type="InterPro" id="IPR014043">
    <property type="entry name" value="Acyl_transferase_dom"/>
</dbReference>
<dbReference type="SUPFAM" id="SSF47336">
    <property type="entry name" value="ACP-like"/>
    <property type="match status" value="1"/>
</dbReference>
<dbReference type="CDD" id="cd06454">
    <property type="entry name" value="KBL_like"/>
    <property type="match status" value="1"/>
</dbReference>
<dbReference type="Gene3D" id="3.40.640.10">
    <property type="entry name" value="Type I PLP-dependent aspartate aminotransferase-like (Major domain)"/>
    <property type="match status" value="1"/>
</dbReference>
<dbReference type="RefSeq" id="WP_111649220.1">
    <property type="nucleotide sequence ID" value="NZ_JACHWI010000002.1"/>
</dbReference>
<dbReference type="InterPro" id="IPR015421">
    <property type="entry name" value="PyrdxlP-dep_Trfase_major"/>
</dbReference>
<dbReference type="OrthoDB" id="9778690at2"/>
<evidence type="ECO:0000259" key="7">
    <source>
        <dbReference type="PROSITE" id="PS52004"/>
    </source>
</evidence>
<evidence type="ECO:0000256" key="4">
    <source>
        <dbReference type="ARBA" id="ARBA00022679"/>
    </source>
</evidence>
<dbReference type="SMART" id="SM00823">
    <property type="entry name" value="PKS_PP"/>
    <property type="match status" value="1"/>
</dbReference>
<evidence type="ECO:0000259" key="6">
    <source>
        <dbReference type="PROSITE" id="PS50075"/>
    </source>
</evidence>
<dbReference type="PROSITE" id="PS00599">
    <property type="entry name" value="AA_TRANSFER_CLASS_2"/>
    <property type="match status" value="1"/>
</dbReference>
<reference evidence="8 9" key="1">
    <citation type="submission" date="2018-06" db="EMBL/GenBank/DDBJ databases">
        <title>Genomic Encyclopedia of Type Strains, Phase III (KMG-III): the genomes of soil and plant-associated and newly described type strains.</title>
        <authorList>
            <person name="Whitman W."/>
        </authorList>
    </citation>
    <scope>NUCLEOTIDE SEQUENCE [LARGE SCALE GENOMIC DNA]</scope>
    <source>
        <strain evidence="8 9">CGMCC 4.7090</strain>
    </source>
</reference>
<dbReference type="SUPFAM" id="SSF52151">
    <property type="entry name" value="FabD/lysophospholipase-like"/>
    <property type="match status" value="1"/>
</dbReference>
<dbReference type="SMART" id="SM00827">
    <property type="entry name" value="PKS_AT"/>
    <property type="match status" value="1"/>
</dbReference>
<dbReference type="InterPro" id="IPR036736">
    <property type="entry name" value="ACP-like_sf"/>
</dbReference>
<dbReference type="Gene3D" id="3.40.366.10">
    <property type="entry name" value="Malonyl-Coenzyme A Acyl Carrier Protein, domain 2"/>
    <property type="match status" value="1"/>
</dbReference>
<dbReference type="GO" id="GO:0004315">
    <property type="term" value="F:3-oxoacyl-[acyl-carrier-protein] synthase activity"/>
    <property type="evidence" value="ECO:0007669"/>
    <property type="project" value="InterPro"/>
</dbReference>
<dbReference type="InterPro" id="IPR014031">
    <property type="entry name" value="Ketoacyl_synth_C"/>
</dbReference>
<dbReference type="GO" id="GO:0005886">
    <property type="term" value="C:plasma membrane"/>
    <property type="evidence" value="ECO:0007669"/>
    <property type="project" value="TreeGrafter"/>
</dbReference>
<dbReference type="Pfam" id="PF00155">
    <property type="entry name" value="Aminotran_1_2"/>
    <property type="match status" value="1"/>
</dbReference>
<dbReference type="PROSITE" id="PS50075">
    <property type="entry name" value="CARRIER"/>
    <property type="match status" value="1"/>
</dbReference>
<dbReference type="Gene3D" id="3.40.47.10">
    <property type="match status" value="1"/>
</dbReference>
<dbReference type="Pfam" id="PF00109">
    <property type="entry name" value="ketoacyl-synt"/>
    <property type="match status" value="1"/>
</dbReference>
<dbReference type="PANTHER" id="PTHR43775:SF37">
    <property type="entry name" value="SI:DKEY-61P9.11"/>
    <property type="match status" value="1"/>
</dbReference>
<dbReference type="Proteomes" id="UP000249341">
    <property type="component" value="Unassembled WGS sequence"/>
</dbReference>
<name>A0A327ZCG3_9ACTN</name>
<feature type="domain" description="Ketosynthase family 3 (KS3)" evidence="7">
    <location>
        <begin position="4"/>
        <end position="457"/>
    </location>
</feature>
<keyword evidence="5" id="KW-0663">Pyridoxal phosphate</keyword>
<evidence type="ECO:0000313" key="9">
    <source>
        <dbReference type="Proteomes" id="UP000249341"/>
    </source>
</evidence>
<evidence type="ECO:0000256" key="3">
    <source>
        <dbReference type="ARBA" id="ARBA00022553"/>
    </source>
</evidence>
<proteinExistence type="predicted"/>
<dbReference type="SUPFAM" id="SSF55048">
    <property type="entry name" value="Probable ACP-binding domain of malonyl-CoA ACP transacylase"/>
    <property type="match status" value="1"/>
</dbReference>
<keyword evidence="9" id="KW-1185">Reference proteome</keyword>